<evidence type="ECO:0000313" key="1">
    <source>
        <dbReference type="EMBL" id="EXL77765.1"/>
    </source>
</evidence>
<dbReference type="EMBL" id="JH658843">
    <property type="protein sequence ID" value="EXL77765.1"/>
    <property type="molecule type" value="Genomic_DNA"/>
</dbReference>
<protein>
    <submittedName>
        <fullName evidence="1">Uncharacterized protein</fullName>
    </submittedName>
</protein>
<dbReference type="Proteomes" id="UP000030676">
    <property type="component" value="Unassembled WGS sequence"/>
</dbReference>
<sequence>MGLLLIRTLVQPSIPSDLCLPLADINPDRGTYQCNAAQQDRLGLDWRLFAPVKCSSSITCKRELRWCQEFVPGVSELKGTACSPCLGFVARLFHNLCALVSKGA</sequence>
<accession>X0I1G3</accession>
<name>X0I1G3_FUSOX</name>
<proteinExistence type="predicted"/>
<reference evidence="1" key="2">
    <citation type="submission" date="2012-05" db="EMBL/GenBank/DDBJ databases">
        <title>The Genome Annotation of Fusarium oxysporum PHW808.</title>
        <authorList>
            <consortium name="The Broad Institute Genomics Platform"/>
            <person name="Ma L.-J."/>
            <person name="Corby-Kistler H."/>
            <person name="Broz K."/>
            <person name="Gale L.R."/>
            <person name="Jonkers W."/>
            <person name="O'Donnell K."/>
            <person name="Ploetz R."/>
            <person name="Steinberg C."/>
            <person name="Schwartz D.C."/>
            <person name="VanEtten H."/>
            <person name="Zhou S."/>
            <person name="Young S.K."/>
            <person name="Zeng Q."/>
            <person name="Gargeya S."/>
            <person name="Fitzgerald M."/>
            <person name="Abouelleil A."/>
            <person name="Alvarado L."/>
            <person name="Chapman S.B."/>
            <person name="Gainer-Dewar J."/>
            <person name="Goldberg J."/>
            <person name="Griggs A."/>
            <person name="Gujja S."/>
            <person name="Hansen M."/>
            <person name="Howarth C."/>
            <person name="Imamovic A."/>
            <person name="Ireland A."/>
            <person name="Larimer J."/>
            <person name="McCowan C."/>
            <person name="Murphy C."/>
            <person name="Pearson M."/>
            <person name="Poon T.W."/>
            <person name="Priest M."/>
            <person name="Roberts A."/>
            <person name="Saif S."/>
            <person name="Shea T."/>
            <person name="Sykes S."/>
            <person name="Wortman J."/>
            <person name="Nusbaum C."/>
            <person name="Birren B."/>
        </authorList>
    </citation>
    <scope>NUCLEOTIDE SEQUENCE</scope>
    <source>
        <strain evidence="1">54008</strain>
    </source>
</reference>
<dbReference type="AlphaFoldDB" id="X0I1G3"/>
<reference evidence="1" key="1">
    <citation type="submission" date="2011-11" db="EMBL/GenBank/DDBJ databases">
        <title>The Genome Sequence of Fusarium oxysporum PHW808.</title>
        <authorList>
            <consortium name="The Broad Institute Genome Sequencing Platform"/>
            <person name="Ma L.-J."/>
            <person name="Gale L.R."/>
            <person name="Schwartz D.C."/>
            <person name="Zhou S."/>
            <person name="Corby-Kistler H."/>
            <person name="Young S.K."/>
            <person name="Zeng Q."/>
            <person name="Gargeya S."/>
            <person name="Fitzgerald M."/>
            <person name="Haas B."/>
            <person name="Abouelleil A."/>
            <person name="Alvarado L."/>
            <person name="Arachchi H.M."/>
            <person name="Berlin A."/>
            <person name="Brown A."/>
            <person name="Chapman S.B."/>
            <person name="Chen Z."/>
            <person name="Dunbar C."/>
            <person name="Freedman E."/>
            <person name="Gearin G."/>
            <person name="Goldberg J."/>
            <person name="Griggs A."/>
            <person name="Gujja S."/>
            <person name="Heiman D."/>
            <person name="Howarth C."/>
            <person name="Larson L."/>
            <person name="Lui A."/>
            <person name="MacDonald P.J.P."/>
            <person name="Montmayeur A."/>
            <person name="Murphy C."/>
            <person name="Neiman D."/>
            <person name="Pearson M."/>
            <person name="Priest M."/>
            <person name="Roberts A."/>
            <person name="Saif S."/>
            <person name="Shea T."/>
            <person name="Shenoy N."/>
            <person name="Sisk P."/>
            <person name="Stolte C."/>
            <person name="Sykes S."/>
            <person name="Wortman J."/>
            <person name="Nusbaum C."/>
            <person name="Birren B."/>
        </authorList>
    </citation>
    <scope>NUCLEOTIDE SEQUENCE [LARGE SCALE GENOMIC DNA]</scope>
    <source>
        <strain evidence="1">54008</strain>
    </source>
</reference>
<organism evidence="1">
    <name type="scientific">Fusarium oxysporum f. sp. conglutinans race 2 54008</name>
    <dbReference type="NCBI Taxonomy" id="1089457"/>
    <lineage>
        <taxon>Eukaryota</taxon>
        <taxon>Fungi</taxon>
        <taxon>Dikarya</taxon>
        <taxon>Ascomycota</taxon>
        <taxon>Pezizomycotina</taxon>
        <taxon>Sordariomycetes</taxon>
        <taxon>Hypocreomycetidae</taxon>
        <taxon>Hypocreales</taxon>
        <taxon>Nectriaceae</taxon>
        <taxon>Fusarium</taxon>
        <taxon>Fusarium oxysporum species complex</taxon>
    </lineage>
</organism>
<dbReference type="HOGENOM" id="CLU_2250314_0_0_1"/>
<gene>
    <name evidence="1" type="ORF">FOPG_07900</name>
</gene>